<dbReference type="PANTHER" id="PTHR37984:SF8">
    <property type="entry name" value="CCHC-TYPE DOMAIN-CONTAINING PROTEIN"/>
    <property type="match status" value="1"/>
</dbReference>
<evidence type="ECO:0000313" key="1">
    <source>
        <dbReference type="EMBL" id="KAJ8874648.1"/>
    </source>
</evidence>
<dbReference type="Proteomes" id="UP001159363">
    <property type="component" value="Chromosome 9"/>
</dbReference>
<dbReference type="InterPro" id="IPR050951">
    <property type="entry name" value="Retrovirus_Pol_polyprotein"/>
</dbReference>
<sequence length="275" mass="31688">MQMDEASSRLTTFWGPYGERYEWLRYPFRLSTAPDDFQRALMETLRGLKEVAVIADDILRAQASNLKFNPEKYTLHERQVTYMGHVLSADGLKANPHKVQAIQDIQPPTTVKDLQRFLVMLNYLATFLMSLATISRPLQQLAYHGTTWMWDTAQQQTFVNIKTTISTTPWTRHHPLAQLTASKLCIKIPHKDGIQLGADRERNTRKFSLNATASITTYVVENIVAHADHQPLEIIFKKTRLSTPKHIQYTFKYKKGKELYLADKLSRAPVQEDLN</sequence>
<proteinExistence type="predicted"/>
<dbReference type="Gene3D" id="3.30.70.270">
    <property type="match status" value="2"/>
</dbReference>
<dbReference type="SUPFAM" id="SSF56672">
    <property type="entry name" value="DNA/RNA polymerases"/>
    <property type="match status" value="1"/>
</dbReference>
<dbReference type="EMBL" id="JARBHB010000010">
    <property type="protein sequence ID" value="KAJ8874648.1"/>
    <property type="molecule type" value="Genomic_DNA"/>
</dbReference>
<dbReference type="InterPro" id="IPR043128">
    <property type="entry name" value="Rev_trsase/Diguanyl_cyclase"/>
</dbReference>
<keyword evidence="2" id="KW-1185">Reference proteome</keyword>
<dbReference type="PANTHER" id="PTHR37984">
    <property type="entry name" value="PROTEIN CBG26694"/>
    <property type="match status" value="1"/>
</dbReference>
<accession>A0ABQ9GRL1</accession>
<gene>
    <name evidence="1" type="ORF">PR048_025514</name>
</gene>
<dbReference type="Gene3D" id="3.10.10.10">
    <property type="entry name" value="HIV Type 1 Reverse Transcriptase, subunit A, domain 1"/>
    <property type="match status" value="1"/>
</dbReference>
<dbReference type="InterPro" id="IPR043502">
    <property type="entry name" value="DNA/RNA_pol_sf"/>
</dbReference>
<protein>
    <submittedName>
        <fullName evidence="1">Uncharacterized protein</fullName>
    </submittedName>
</protein>
<name>A0ABQ9GRL1_9NEOP</name>
<organism evidence="1 2">
    <name type="scientific">Dryococelus australis</name>
    <dbReference type="NCBI Taxonomy" id="614101"/>
    <lineage>
        <taxon>Eukaryota</taxon>
        <taxon>Metazoa</taxon>
        <taxon>Ecdysozoa</taxon>
        <taxon>Arthropoda</taxon>
        <taxon>Hexapoda</taxon>
        <taxon>Insecta</taxon>
        <taxon>Pterygota</taxon>
        <taxon>Neoptera</taxon>
        <taxon>Polyneoptera</taxon>
        <taxon>Phasmatodea</taxon>
        <taxon>Verophasmatodea</taxon>
        <taxon>Anareolatae</taxon>
        <taxon>Phasmatidae</taxon>
        <taxon>Eurycanthinae</taxon>
        <taxon>Dryococelus</taxon>
    </lineage>
</organism>
<evidence type="ECO:0000313" key="2">
    <source>
        <dbReference type="Proteomes" id="UP001159363"/>
    </source>
</evidence>
<reference evidence="1 2" key="1">
    <citation type="submission" date="2023-02" db="EMBL/GenBank/DDBJ databases">
        <title>LHISI_Scaffold_Assembly.</title>
        <authorList>
            <person name="Stuart O.P."/>
            <person name="Cleave R."/>
            <person name="Magrath M.J.L."/>
            <person name="Mikheyev A.S."/>
        </authorList>
    </citation>
    <scope>NUCLEOTIDE SEQUENCE [LARGE SCALE GENOMIC DNA]</scope>
    <source>
        <strain evidence="1">Daus_M_001</strain>
        <tissue evidence="1">Leg muscle</tissue>
    </source>
</reference>
<comment type="caution">
    <text evidence="1">The sequence shown here is derived from an EMBL/GenBank/DDBJ whole genome shotgun (WGS) entry which is preliminary data.</text>
</comment>